<dbReference type="SMART" id="SM00388">
    <property type="entry name" value="HisKA"/>
    <property type="match status" value="1"/>
</dbReference>
<comment type="subcellular location">
    <subcellularLocation>
        <location evidence="2">Cell membrane</location>
        <topology evidence="2">Multi-pass membrane protein</topology>
    </subcellularLocation>
</comment>
<dbReference type="AlphaFoldDB" id="A0A1V4STL0"/>
<evidence type="ECO:0000256" key="10">
    <source>
        <dbReference type="ARBA" id="ARBA00022840"/>
    </source>
</evidence>
<keyword evidence="7 14" id="KW-0812">Transmembrane</keyword>
<evidence type="ECO:0000313" key="16">
    <source>
        <dbReference type="EMBL" id="OPX46775.1"/>
    </source>
</evidence>
<accession>A0A1V4STL0</accession>
<keyword evidence="6 16" id="KW-0808">Transferase</keyword>
<name>A0A1V4STL0_9CLOT</name>
<evidence type="ECO:0000256" key="8">
    <source>
        <dbReference type="ARBA" id="ARBA00022741"/>
    </source>
</evidence>
<dbReference type="GO" id="GO:0005524">
    <property type="term" value="F:ATP binding"/>
    <property type="evidence" value="ECO:0007669"/>
    <property type="project" value="UniProtKB-KW"/>
</dbReference>
<feature type="transmembrane region" description="Helical" evidence="14">
    <location>
        <begin position="281"/>
        <end position="304"/>
    </location>
</feature>
<dbReference type="SMART" id="SM00387">
    <property type="entry name" value="HATPase_c"/>
    <property type="match status" value="1"/>
</dbReference>
<keyword evidence="5" id="KW-0597">Phosphoprotein</keyword>
<keyword evidence="9 16" id="KW-0418">Kinase</keyword>
<dbReference type="InterPro" id="IPR036097">
    <property type="entry name" value="HisK_dim/P_sf"/>
</dbReference>
<dbReference type="InterPro" id="IPR003594">
    <property type="entry name" value="HATPase_dom"/>
</dbReference>
<keyword evidence="4" id="KW-1003">Cell membrane</keyword>
<dbReference type="InterPro" id="IPR050398">
    <property type="entry name" value="HssS/ArlS-like"/>
</dbReference>
<evidence type="ECO:0000256" key="9">
    <source>
        <dbReference type="ARBA" id="ARBA00022777"/>
    </source>
</evidence>
<dbReference type="SUPFAM" id="SSF55874">
    <property type="entry name" value="ATPase domain of HSP90 chaperone/DNA topoisomerase II/histidine kinase"/>
    <property type="match status" value="1"/>
</dbReference>
<feature type="transmembrane region" description="Helical" evidence="14">
    <location>
        <begin position="226"/>
        <end position="247"/>
    </location>
</feature>
<dbReference type="SUPFAM" id="SSF47384">
    <property type="entry name" value="Homodimeric domain of signal transducing histidine kinase"/>
    <property type="match status" value="1"/>
</dbReference>
<evidence type="ECO:0000256" key="12">
    <source>
        <dbReference type="ARBA" id="ARBA00023012"/>
    </source>
</evidence>
<dbReference type="PANTHER" id="PTHR45528:SF1">
    <property type="entry name" value="SENSOR HISTIDINE KINASE CPXA"/>
    <property type="match status" value="1"/>
</dbReference>
<dbReference type="RefSeq" id="WP_143324080.1">
    <property type="nucleotide sequence ID" value="NZ_LTAY01000070.1"/>
</dbReference>
<dbReference type="InterPro" id="IPR005467">
    <property type="entry name" value="His_kinase_dom"/>
</dbReference>
<keyword evidence="10" id="KW-0067">ATP-binding</keyword>
<dbReference type="InterPro" id="IPR036890">
    <property type="entry name" value="HATPase_C_sf"/>
</dbReference>
<feature type="transmembrane region" description="Helical" evidence="14">
    <location>
        <begin position="316"/>
        <end position="336"/>
    </location>
</feature>
<dbReference type="CDD" id="cd00082">
    <property type="entry name" value="HisKA"/>
    <property type="match status" value="1"/>
</dbReference>
<reference evidence="16 17" key="1">
    <citation type="submission" date="2016-02" db="EMBL/GenBank/DDBJ databases">
        <title>Genome sequence of Clostridium thermobutyricum DSM 4928.</title>
        <authorList>
            <person name="Poehlein A."/>
            <person name="Daniel R."/>
        </authorList>
    </citation>
    <scope>NUCLEOTIDE SEQUENCE [LARGE SCALE GENOMIC DNA]</scope>
    <source>
        <strain evidence="16 17">DSM 4928</strain>
    </source>
</reference>
<organism evidence="16 17">
    <name type="scientific">Clostridium thermobutyricum DSM 4928</name>
    <dbReference type="NCBI Taxonomy" id="1121339"/>
    <lineage>
        <taxon>Bacteria</taxon>
        <taxon>Bacillati</taxon>
        <taxon>Bacillota</taxon>
        <taxon>Clostridia</taxon>
        <taxon>Eubacteriales</taxon>
        <taxon>Clostridiaceae</taxon>
        <taxon>Clostridium</taxon>
    </lineage>
</organism>
<comment type="catalytic activity">
    <reaction evidence="1">
        <text>ATP + protein L-histidine = ADP + protein N-phospho-L-histidine.</text>
        <dbReference type="EC" id="2.7.13.3"/>
    </reaction>
</comment>
<dbReference type="Proteomes" id="UP000191448">
    <property type="component" value="Unassembled WGS sequence"/>
</dbReference>
<evidence type="ECO:0000256" key="1">
    <source>
        <dbReference type="ARBA" id="ARBA00000085"/>
    </source>
</evidence>
<evidence type="ECO:0000256" key="2">
    <source>
        <dbReference type="ARBA" id="ARBA00004651"/>
    </source>
</evidence>
<proteinExistence type="predicted"/>
<keyword evidence="12" id="KW-0902">Two-component regulatory system</keyword>
<evidence type="ECO:0000256" key="14">
    <source>
        <dbReference type="SAM" id="Phobius"/>
    </source>
</evidence>
<dbReference type="FunFam" id="1.10.287.130:FF:000008">
    <property type="entry name" value="Two-component sensor histidine kinase"/>
    <property type="match status" value="1"/>
</dbReference>
<dbReference type="Pfam" id="PF02518">
    <property type="entry name" value="HATPase_c"/>
    <property type="match status" value="1"/>
</dbReference>
<dbReference type="OrthoDB" id="9792991at2"/>
<dbReference type="EC" id="2.7.13.3" evidence="3"/>
<dbReference type="PROSITE" id="PS50109">
    <property type="entry name" value="HIS_KIN"/>
    <property type="match status" value="1"/>
</dbReference>
<dbReference type="Gene3D" id="1.10.287.130">
    <property type="match status" value="1"/>
</dbReference>
<comment type="caution">
    <text evidence="16">The sequence shown here is derived from an EMBL/GenBank/DDBJ whole genome shotgun (WGS) entry which is preliminary data.</text>
</comment>
<evidence type="ECO:0000256" key="11">
    <source>
        <dbReference type="ARBA" id="ARBA00022989"/>
    </source>
</evidence>
<gene>
    <name evidence="16" type="primary">yycG_5</name>
    <name evidence="16" type="ORF">CLTHE_25960</name>
</gene>
<dbReference type="GO" id="GO:0000155">
    <property type="term" value="F:phosphorelay sensor kinase activity"/>
    <property type="evidence" value="ECO:0007669"/>
    <property type="project" value="InterPro"/>
</dbReference>
<dbReference type="InterPro" id="IPR004358">
    <property type="entry name" value="Sig_transdc_His_kin-like_C"/>
</dbReference>
<evidence type="ECO:0000256" key="13">
    <source>
        <dbReference type="ARBA" id="ARBA00023136"/>
    </source>
</evidence>
<sequence>MDTKLKNSVKRYFKTLWLVEILLLIILSVVNVEIVINYIGSPSTQDGTGAINAIVNRNSFYESSLKNDVKIISQDIYNKTDSLSKLLTDSNIQIESMRAMLYSDNFYTNTDPNSNVTGTSGNNIQTVPNNIFFVIRDKSNGRIFSNDPFLQGTDKLSEKEMYDAISEKYRGQKVVIYSCNNVNLYNKSVQEGLVTYSTKVLKQFEEVYYTPQSTFAANVDDAIDDLIFFGISLAVNIILLIKLIVVFTNSKGKIEISGNFVGDMFYIFKYAFKYTGPRRTLITSIIASIIFYIVYLYLLAIGGIQNNIIAKFFTAYPFKGSILLVLMPMIGVMYSVKRNIEIGMVKDSLKIINDGNFEHSVREVGGVEIKELIRNINKMKDGYNIAVEEALYNEKLKTELISNVSHDLKTPLTSIINYVNILQDKRISPEEREEYLKILERKSSKLKRLIEDLFEVSKINSGKIVLDKVKIDITALIYQVIGEYSSLYEEKHIEFKVECKEDEIIMDLDGIMISRVIENIVINSLKYSLEGTRVYASIIKEDNGVLISFKNVANYEMDFDENEMFERFARADKSRTSTIEGSGLGLAITKSIVDLHNGTTRIKRDGDLFKIYVFLPFADETDEFINKINEERVAKKLKKEEK</sequence>
<keyword evidence="13 14" id="KW-0472">Membrane</keyword>
<evidence type="ECO:0000256" key="3">
    <source>
        <dbReference type="ARBA" id="ARBA00012438"/>
    </source>
</evidence>
<feature type="domain" description="Histidine kinase" evidence="15">
    <location>
        <begin position="403"/>
        <end position="619"/>
    </location>
</feature>
<evidence type="ECO:0000313" key="17">
    <source>
        <dbReference type="Proteomes" id="UP000191448"/>
    </source>
</evidence>
<dbReference type="InterPro" id="IPR003661">
    <property type="entry name" value="HisK_dim/P_dom"/>
</dbReference>
<evidence type="ECO:0000256" key="4">
    <source>
        <dbReference type="ARBA" id="ARBA00022475"/>
    </source>
</evidence>
<dbReference type="Pfam" id="PF00512">
    <property type="entry name" value="HisKA"/>
    <property type="match status" value="1"/>
</dbReference>
<dbReference type="PRINTS" id="PR00344">
    <property type="entry name" value="BCTRLSENSOR"/>
</dbReference>
<evidence type="ECO:0000256" key="5">
    <source>
        <dbReference type="ARBA" id="ARBA00022553"/>
    </source>
</evidence>
<evidence type="ECO:0000256" key="7">
    <source>
        <dbReference type="ARBA" id="ARBA00022692"/>
    </source>
</evidence>
<feature type="transmembrane region" description="Helical" evidence="14">
    <location>
        <begin position="12"/>
        <end position="36"/>
    </location>
</feature>
<dbReference type="EMBL" id="LTAY01000070">
    <property type="protein sequence ID" value="OPX46775.1"/>
    <property type="molecule type" value="Genomic_DNA"/>
</dbReference>
<dbReference type="PANTHER" id="PTHR45528">
    <property type="entry name" value="SENSOR HISTIDINE KINASE CPXA"/>
    <property type="match status" value="1"/>
</dbReference>
<protein>
    <recommendedName>
        <fullName evidence="3">histidine kinase</fullName>
        <ecNumber evidence="3">2.7.13.3</ecNumber>
    </recommendedName>
</protein>
<keyword evidence="11 14" id="KW-1133">Transmembrane helix</keyword>
<evidence type="ECO:0000256" key="6">
    <source>
        <dbReference type="ARBA" id="ARBA00022679"/>
    </source>
</evidence>
<dbReference type="Gene3D" id="3.30.565.10">
    <property type="entry name" value="Histidine kinase-like ATPase, C-terminal domain"/>
    <property type="match status" value="1"/>
</dbReference>
<dbReference type="GO" id="GO:0005886">
    <property type="term" value="C:plasma membrane"/>
    <property type="evidence" value="ECO:0007669"/>
    <property type="project" value="UniProtKB-SubCell"/>
</dbReference>
<keyword evidence="8" id="KW-0547">Nucleotide-binding</keyword>
<evidence type="ECO:0000259" key="15">
    <source>
        <dbReference type="PROSITE" id="PS50109"/>
    </source>
</evidence>